<protein>
    <recommendedName>
        <fullName evidence="3">Fe-S cluster biogenesis protein NfuA, 4Fe-4S-binding domain</fullName>
    </recommendedName>
</protein>
<sequence>MTAQAPARDAERAGRRVEEVLDRLAATGDRAACAAAEDLVRALMDFYGAGLARVLALTGQAGPQALERLLGDDLVSGMLVLHDLHPEGVEARIGRALRNLPGGPVELVGFDQDTGVLRLRSAPAGGCGCGSTPAASGQAVEDALACFAGEVTRVEFEPAAAADGPVLLQITPRPGLVST</sequence>
<dbReference type="EMBL" id="FRBI01000024">
    <property type="protein sequence ID" value="SHN18168.1"/>
    <property type="molecule type" value="Genomic_DNA"/>
</dbReference>
<evidence type="ECO:0000313" key="2">
    <source>
        <dbReference type="Proteomes" id="UP000184111"/>
    </source>
</evidence>
<dbReference type="AlphaFoldDB" id="A0A1M7PM79"/>
<dbReference type="RefSeq" id="WP_073501774.1">
    <property type="nucleotide sequence ID" value="NZ_FRBI01000024.1"/>
</dbReference>
<reference evidence="1 2" key="1">
    <citation type="submission" date="2016-11" db="EMBL/GenBank/DDBJ databases">
        <authorList>
            <person name="Jaros S."/>
            <person name="Januszkiewicz K."/>
            <person name="Wedrychowicz H."/>
        </authorList>
    </citation>
    <scope>NUCLEOTIDE SEQUENCE [LARGE SCALE GENOMIC DNA]</scope>
    <source>
        <strain evidence="1 2">CGMCC 4.2025</strain>
    </source>
</reference>
<gene>
    <name evidence="1" type="ORF">SAMN05216499_12441</name>
</gene>
<evidence type="ECO:0008006" key="3">
    <source>
        <dbReference type="Google" id="ProtNLM"/>
    </source>
</evidence>
<dbReference type="InterPro" id="IPR034904">
    <property type="entry name" value="FSCA_dom_sf"/>
</dbReference>
<dbReference type="OrthoDB" id="9798220at2"/>
<accession>A0A1M7PM79</accession>
<proteinExistence type="predicted"/>
<dbReference type="STRING" id="310782.SAMN05216499_12441"/>
<keyword evidence="2" id="KW-1185">Reference proteome</keyword>
<dbReference type="Gene3D" id="3.30.300.130">
    <property type="entry name" value="Fe-S cluster assembly (FSCA)"/>
    <property type="match status" value="1"/>
</dbReference>
<name>A0A1M7PM79_9ACTN</name>
<evidence type="ECO:0000313" key="1">
    <source>
        <dbReference type="EMBL" id="SHN18168.1"/>
    </source>
</evidence>
<dbReference type="Proteomes" id="UP000184111">
    <property type="component" value="Unassembled WGS sequence"/>
</dbReference>
<organism evidence="1 2">
    <name type="scientific">Actinacidiphila paucisporea</name>
    <dbReference type="NCBI Taxonomy" id="310782"/>
    <lineage>
        <taxon>Bacteria</taxon>
        <taxon>Bacillati</taxon>
        <taxon>Actinomycetota</taxon>
        <taxon>Actinomycetes</taxon>
        <taxon>Kitasatosporales</taxon>
        <taxon>Streptomycetaceae</taxon>
        <taxon>Actinacidiphila</taxon>
    </lineage>
</organism>